<dbReference type="EMBL" id="RWGY01000031">
    <property type="protein sequence ID" value="TVU13718.1"/>
    <property type="molecule type" value="Genomic_DNA"/>
</dbReference>
<comment type="caution">
    <text evidence="7">The sequence shown here is derived from an EMBL/GenBank/DDBJ whole genome shotgun (WGS) entry which is preliminary data.</text>
</comment>
<comment type="subcellular location">
    <subcellularLocation>
        <location evidence="1">Nucleus</location>
    </subcellularLocation>
</comment>
<dbReference type="CDD" id="cd10017">
    <property type="entry name" value="B3_DNA"/>
    <property type="match status" value="1"/>
</dbReference>
<name>A0A5J9TS92_9POAL</name>
<dbReference type="AlphaFoldDB" id="A0A5J9TS92"/>
<dbReference type="InterPro" id="IPR015300">
    <property type="entry name" value="DNA-bd_pseudobarrel_sf"/>
</dbReference>
<organism evidence="7 8">
    <name type="scientific">Eragrostis curvula</name>
    <name type="common">weeping love grass</name>
    <dbReference type="NCBI Taxonomy" id="38414"/>
    <lineage>
        <taxon>Eukaryota</taxon>
        <taxon>Viridiplantae</taxon>
        <taxon>Streptophyta</taxon>
        <taxon>Embryophyta</taxon>
        <taxon>Tracheophyta</taxon>
        <taxon>Spermatophyta</taxon>
        <taxon>Magnoliopsida</taxon>
        <taxon>Liliopsida</taxon>
        <taxon>Poales</taxon>
        <taxon>Poaceae</taxon>
        <taxon>PACMAD clade</taxon>
        <taxon>Chloridoideae</taxon>
        <taxon>Eragrostideae</taxon>
        <taxon>Eragrostidinae</taxon>
        <taxon>Eragrostis</taxon>
    </lineage>
</organism>
<dbReference type="GO" id="GO:0003677">
    <property type="term" value="F:DNA binding"/>
    <property type="evidence" value="ECO:0007669"/>
    <property type="project" value="UniProtKB-KW"/>
</dbReference>
<dbReference type="InterPro" id="IPR050655">
    <property type="entry name" value="Plant_B3_domain"/>
</dbReference>
<accession>A0A5J9TS92</accession>
<dbReference type="Gene3D" id="2.40.330.10">
    <property type="entry name" value="DNA-binding pseudobarrel domain"/>
    <property type="match status" value="1"/>
</dbReference>
<dbReference type="GO" id="GO:0005634">
    <property type="term" value="C:nucleus"/>
    <property type="evidence" value="ECO:0007669"/>
    <property type="project" value="UniProtKB-SubCell"/>
</dbReference>
<evidence type="ECO:0000259" key="6">
    <source>
        <dbReference type="PROSITE" id="PS50863"/>
    </source>
</evidence>
<evidence type="ECO:0000256" key="5">
    <source>
        <dbReference type="ARBA" id="ARBA00023242"/>
    </source>
</evidence>
<dbReference type="OrthoDB" id="1109907at2759"/>
<keyword evidence="8" id="KW-1185">Reference proteome</keyword>
<evidence type="ECO:0000256" key="1">
    <source>
        <dbReference type="ARBA" id="ARBA00004123"/>
    </source>
</evidence>
<feature type="domain" description="TF-B3" evidence="6">
    <location>
        <begin position="1"/>
        <end position="97"/>
    </location>
</feature>
<reference evidence="7 8" key="1">
    <citation type="journal article" date="2019" name="Sci. Rep.">
        <title>A high-quality genome of Eragrostis curvula grass provides insights into Poaceae evolution and supports new strategies to enhance forage quality.</title>
        <authorList>
            <person name="Carballo J."/>
            <person name="Santos B.A.C.M."/>
            <person name="Zappacosta D."/>
            <person name="Garbus I."/>
            <person name="Selva J.P."/>
            <person name="Gallo C.A."/>
            <person name="Diaz A."/>
            <person name="Albertini E."/>
            <person name="Caccamo M."/>
            <person name="Echenique V."/>
        </authorList>
    </citation>
    <scope>NUCLEOTIDE SEQUENCE [LARGE SCALE GENOMIC DNA]</scope>
    <source>
        <strain evidence="8">cv. Victoria</strain>
        <tissue evidence="7">Leaf</tissue>
    </source>
</reference>
<protein>
    <recommendedName>
        <fullName evidence="6">TF-B3 domain-containing protein</fullName>
    </recommendedName>
</protein>
<dbReference type="SMART" id="SM01019">
    <property type="entry name" value="B3"/>
    <property type="match status" value="1"/>
</dbReference>
<dbReference type="Pfam" id="PF02362">
    <property type="entry name" value="B3"/>
    <property type="match status" value="1"/>
</dbReference>
<evidence type="ECO:0000256" key="2">
    <source>
        <dbReference type="ARBA" id="ARBA00023015"/>
    </source>
</evidence>
<sequence length="117" mass="13405">MAKLLKLLLSPPIERPMIPAKFVKQYVIGEYLNSPMAVVVSPLGKFWRVKVENDESGMFFSGGWPSFLAFHGISEGDILLMRYEMNMVFKFKAFDLHGSLKDFNEEDTRIKQSAQLN</sequence>
<keyword evidence="3" id="KW-0238">DNA-binding</keyword>
<dbReference type="PROSITE" id="PS50863">
    <property type="entry name" value="B3"/>
    <property type="match status" value="1"/>
</dbReference>
<gene>
    <name evidence="7" type="ORF">EJB05_37138</name>
</gene>
<dbReference type="Proteomes" id="UP000324897">
    <property type="component" value="Unassembled WGS sequence"/>
</dbReference>
<evidence type="ECO:0000256" key="4">
    <source>
        <dbReference type="ARBA" id="ARBA00023163"/>
    </source>
</evidence>
<dbReference type="SUPFAM" id="SSF101936">
    <property type="entry name" value="DNA-binding pseudobarrel domain"/>
    <property type="match status" value="1"/>
</dbReference>
<feature type="non-terminal residue" evidence="7">
    <location>
        <position position="1"/>
    </location>
</feature>
<keyword evidence="4" id="KW-0804">Transcription</keyword>
<evidence type="ECO:0000256" key="3">
    <source>
        <dbReference type="ARBA" id="ARBA00023125"/>
    </source>
</evidence>
<keyword evidence="5" id="KW-0539">Nucleus</keyword>
<proteinExistence type="predicted"/>
<evidence type="ECO:0000313" key="7">
    <source>
        <dbReference type="EMBL" id="TVU13718.1"/>
    </source>
</evidence>
<dbReference type="PANTHER" id="PTHR31920">
    <property type="entry name" value="B3 DOMAIN-CONTAINING"/>
    <property type="match status" value="1"/>
</dbReference>
<dbReference type="PANTHER" id="PTHR31920:SF135">
    <property type="entry name" value="B3 DOMAIN-CONTAINING PROTEIN OS03G0621600-RELATED"/>
    <property type="match status" value="1"/>
</dbReference>
<dbReference type="Gramene" id="TVU13718">
    <property type="protein sequence ID" value="TVU13718"/>
    <property type="gene ID" value="EJB05_37138"/>
</dbReference>
<keyword evidence="2" id="KW-0805">Transcription regulation</keyword>
<dbReference type="InterPro" id="IPR003340">
    <property type="entry name" value="B3_DNA-bd"/>
</dbReference>
<evidence type="ECO:0000313" key="8">
    <source>
        <dbReference type="Proteomes" id="UP000324897"/>
    </source>
</evidence>